<dbReference type="PANTHER" id="PTHR30136">
    <property type="entry name" value="HELIX-TURN-HELIX TRANSCRIPTIONAL REGULATOR, ICLR FAMILY"/>
    <property type="match status" value="1"/>
</dbReference>
<evidence type="ECO:0000256" key="1">
    <source>
        <dbReference type="ARBA" id="ARBA00023015"/>
    </source>
</evidence>
<feature type="domain" description="HTH iclR-type" evidence="5">
    <location>
        <begin position="21"/>
        <end position="83"/>
    </location>
</feature>
<dbReference type="InterPro" id="IPR014757">
    <property type="entry name" value="Tscrpt_reg_IclR_C"/>
</dbReference>
<reference evidence="7 8" key="1">
    <citation type="submission" date="2019-01" db="EMBL/GenBank/DDBJ databases">
        <title>Sequencing the genomes of 1000 actinobacteria strains.</title>
        <authorList>
            <person name="Klenk H.-P."/>
        </authorList>
    </citation>
    <scope>NUCLEOTIDE SEQUENCE [LARGE SCALE GENOMIC DNA]</scope>
    <source>
        <strain evidence="7 8">DSM 43925</strain>
    </source>
</reference>
<comment type="caution">
    <text evidence="7">The sequence shown here is derived from an EMBL/GenBank/DDBJ whole genome shotgun (WGS) entry which is preliminary data.</text>
</comment>
<feature type="domain" description="IclR-ED" evidence="6">
    <location>
        <begin position="84"/>
        <end position="264"/>
    </location>
</feature>
<name>A0A438LYT8_9ACTN</name>
<keyword evidence="8" id="KW-1185">Reference proteome</keyword>
<evidence type="ECO:0000256" key="4">
    <source>
        <dbReference type="SAM" id="MobiDB-lite"/>
    </source>
</evidence>
<gene>
    <name evidence="7" type="ORF">EDD27_0829</name>
</gene>
<dbReference type="Gene3D" id="3.30.450.40">
    <property type="match status" value="1"/>
</dbReference>
<keyword evidence="2" id="KW-0238">DNA-binding</keyword>
<dbReference type="GO" id="GO:0003677">
    <property type="term" value="F:DNA binding"/>
    <property type="evidence" value="ECO:0007669"/>
    <property type="project" value="UniProtKB-KW"/>
</dbReference>
<dbReference type="SUPFAM" id="SSF55781">
    <property type="entry name" value="GAF domain-like"/>
    <property type="match status" value="1"/>
</dbReference>
<evidence type="ECO:0000259" key="5">
    <source>
        <dbReference type="PROSITE" id="PS51077"/>
    </source>
</evidence>
<dbReference type="SUPFAM" id="SSF46785">
    <property type="entry name" value="Winged helix' DNA-binding domain"/>
    <property type="match status" value="1"/>
</dbReference>
<keyword evidence="1" id="KW-0805">Transcription regulation</keyword>
<dbReference type="PROSITE" id="PS51078">
    <property type="entry name" value="ICLR_ED"/>
    <property type="match status" value="1"/>
</dbReference>
<evidence type="ECO:0000313" key="8">
    <source>
        <dbReference type="Proteomes" id="UP000284824"/>
    </source>
</evidence>
<dbReference type="InterPro" id="IPR029016">
    <property type="entry name" value="GAF-like_dom_sf"/>
</dbReference>
<dbReference type="SMART" id="SM00346">
    <property type="entry name" value="HTH_ICLR"/>
    <property type="match status" value="1"/>
</dbReference>
<evidence type="ECO:0000259" key="6">
    <source>
        <dbReference type="PROSITE" id="PS51078"/>
    </source>
</evidence>
<dbReference type="InterPro" id="IPR050707">
    <property type="entry name" value="HTH_MetabolicPath_Reg"/>
</dbReference>
<dbReference type="Gene3D" id="1.10.10.10">
    <property type="entry name" value="Winged helix-like DNA-binding domain superfamily/Winged helix DNA-binding domain"/>
    <property type="match status" value="1"/>
</dbReference>
<dbReference type="RefSeq" id="WP_206641232.1">
    <property type="nucleotide sequence ID" value="NZ_SAUN01000001.1"/>
</dbReference>
<dbReference type="PROSITE" id="PS51077">
    <property type="entry name" value="HTH_ICLR"/>
    <property type="match status" value="1"/>
</dbReference>
<evidence type="ECO:0000256" key="3">
    <source>
        <dbReference type="ARBA" id="ARBA00023163"/>
    </source>
</evidence>
<protein>
    <submittedName>
        <fullName evidence="7">IclR family transcriptional regulator</fullName>
    </submittedName>
</protein>
<dbReference type="InterPro" id="IPR036388">
    <property type="entry name" value="WH-like_DNA-bd_sf"/>
</dbReference>
<sequence>MNDLQHAGDEDRSPAASRQGIQSVEIAMTVLLALEQSAGPASLTQIAALSGMQPSKAHRYLVSLGRAGLVSQSPSSGLYDLGPAMRRLGAEALRRMDEVALASEYLPGLRDRTKHAINLAVWGDHGPVIVRWDYGSHVLPITVRVGATLPMLSSSIGRVYLTHLPRTLTDPVIAAQDATADQRFTDEEIERIKADVRHNGFAVTSGGVIPGVTSVAAPVFTTGEALPLAVAIVLPARLATDDVLRAVSAELLNTTGAMSAQLGHQGAATPEDRPSTSKPARPPRNRR</sequence>
<evidence type="ECO:0000256" key="2">
    <source>
        <dbReference type="ARBA" id="ARBA00023125"/>
    </source>
</evidence>
<dbReference type="PANTHER" id="PTHR30136:SF8">
    <property type="entry name" value="TRANSCRIPTIONAL REGULATORY PROTEIN"/>
    <property type="match status" value="1"/>
</dbReference>
<dbReference type="AlphaFoldDB" id="A0A438LYT8"/>
<feature type="region of interest" description="Disordered" evidence="4">
    <location>
        <begin position="260"/>
        <end position="287"/>
    </location>
</feature>
<dbReference type="EMBL" id="SAUN01000001">
    <property type="protein sequence ID" value="RVX38517.1"/>
    <property type="molecule type" value="Genomic_DNA"/>
</dbReference>
<evidence type="ECO:0000313" key="7">
    <source>
        <dbReference type="EMBL" id="RVX38517.1"/>
    </source>
</evidence>
<dbReference type="Pfam" id="PF01614">
    <property type="entry name" value="IclR_C"/>
    <property type="match status" value="1"/>
</dbReference>
<accession>A0A438LYT8</accession>
<proteinExistence type="predicted"/>
<dbReference type="InterPro" id="IPR005471">
    <property type="entry name" value="Tscrpt_reg_IclR_N"/>
</dbReference>
<keyword evidence="3" id="KW-0804">Transcription</keyword>
<dbReference type="GO" id="GO:0045892">
    <property type="term" value="P:negative regulation of DNA-templated transcription"/>
    <property type="evidence" value="ECO:0007669"/>
    <property type="project" value="TreeGrafter"/>
</dbReference>
<dbReference type="InterPro" id="IPR036390">
    <property type="entry name" value="WH_DNA-bd_sf"/>
</dbReference>
<dbReference type="Proteomes" id="UP000284824">
    <property type="component" value="Unassembled WGS sequence"/>
</dbReference>
<dbReference type="GO" id="GO:0003700">
    <property type="term" value="F:DNA-binding transcription factor activity"/>
    <property type="evidence" value="ECO:0007669"/>
    <property type="project" value="TreeGrafter"/>
</dbReference>
<organism evidence="7 8">
    <name type="scientific">Nonomuraea polychroma</name>
    <dbReference type="NCBI Taxonomy" id="46176"/>
    <lineage>
        <taxon>Bacteria</taxon>
        <taxon>Bacillati</taxon>
        <taxon>Actinomycetota</taxon>
        <taxon>Actinomycetes</taxon>
        <taxon>Streptosporangiales</taxon>
        <taxon>Streptosporangiaceae</taxon>
        <taxon>Nonomuraea</taxon>
    </lineage>
</organism>
<dbReference type="Pfam" id="PF09339">
    <property type="entry name" value="HTH_IclR"/>
    <property type="match status" value="1"/>
</dbReference>